<dbReference type="Gene3D" id="3.30.980.10">
    <property type="entry name" value="Threonyl-trna Synthetase, Chain A, domain 2"/>
    <property type="match status" value="1"/>
</dbReference>
<keyword evidence="2" id="KW-0418">Kinase</keyword>
<dbReference type="Gene3D" id="3.10.20.30">
    <property type="match status" value="1"/>
</dbReference>
<keyword evidence="3" id="KW-1185">Reference proteome</keyword>
<evidence type="ECO:0000313" key="2">
    <source>
        <dbReference type="EMBL" id="SDF81794.1"/>
    </source>
</evidence>
<dbReference type="STRING" id="1123285.SAMN05660235_02851"/>
<dbReference type="Pfam" id="PF00485">
    <property type="entry name" value="PRK"/>
    <property type="match status" value="1"/>
</dbReference>
<keyword evidence="2" id="KW-0808">Transferase</keyword>
<dbReference type="GO" id="GO:0005524">
    <property type="term" value="F:ATP binding"/>
    <property type="evidence" value="ECO:0007669"/>
    <property type="project" value="InterPro"/>
</dbReference>
<dbReference type="CDD" id="cd02028">
    <property type="entry name" value="UMPK_like"/>
    <property type="match status" value="1"/>
</dbReference>
<evidence type="ECO:0000259" key="1">
    <source>
        <dbReference type="Pfam" id="PF00485"/>
    </source>
</evidence>
<dbReference type="SUPFAM" id="SSF55186">
    <property type="entry name" value="ThrRS/AlaRS common domain"/>
    <property type="match status" value="1"/>
</dbReference>
<feature type="domain" description="Phosphoribulokinase/uridine kinase" evidence="1">
    <location>
        <begin position="290"/>
        <end position="488"/>
    </location>
</feature>
<dbReference type="GO" id="GO:0016301">
    <property type="term" value="F:kinase activity"/>
    <property type="evidence" value="ECO:0007669"/>
    <property type="project" value="UniProtKB-KW"/>
</dbReference>
<protein>
    <submittedName>
        <fullName evidence="2">Uridine kinase</fullName>
    </submittedName>
</protein>
<reference evidence="3" key="1">
    <citation type="submission" date="2016-10" db="EMBL/GenBank/DDBJ databases">
        <authorList>
            <person name="Varghese N."/>
            <person name="Submissions S."/>
        </authorList>
    </citation>
    <scope>NUCLEOTIDE SEQUENCE [LARGE SCALE GENOMIC DNA]</scope>
    <source>
        <strain evidence="3">DSM 23256</strain>
    </source>
</reference>
<dbReference type="RefSeq" id="WP_093691985.1">
    <property type="nucleotide sequence ID" value="NZ_FNBU01000032.1"/>
</dbReference>
<dbReference type="SUPFAM" id="SSF81271">
    <property type="entry name" value="TGS-like"/>
    <property type="match status" value="1"/>
</dbReference>
<accession>A0A1G7P6D9</accession>
<dbReference type="PANTHER" id="PTHR10285">
    <property type="entry name" value="URIDINE KINASE"/>
    <property type="match status" value="1"/>
</dbReference>
<dbReference type="InterPro" id="IPR027417">
    <property type="entry name" value="P-loop_NTPase"/>
</dbReference>
<dbReference type="Proteomes" id="UP000243333">
    <property type="component" value="Unassembled WGS sequence"/>
</dbReference>
<dbReference type="InterPro" id="IPR012675">
    <property type="entry name" value="Beta-grasp_dom_sf"/>
</dbReference>
<dbReference type="InterPro" id="IPR006083">
    <property type="entry name" value="PRK/URK"/>
</dbReference>
<evidence type="ECO:0000313" key="3">
    <source>
        <dbReference type="Proteomes" id="UP000243333"/>
    </source>
</evidence>
<organism evidence="2 3">
    <name type="scientific">Sporolituus thermophilus DSM 23256</name>
    <dbReference type="NCBI Taxonomy" id="1123285"/>
    <lineage>
        <taxon>Bacteria</taxon>
        <taxon>Bacillati</taxon>
        <taxon>Bacillota</taxon>
        <taxon>Negativicutes</taxon>
        <taxon>Selenomonadales</taxon>
        <taxon>Sporomusaceae</taxon>
        <taxon>Sporolituus</taxon>
    </lineage>
</organism>
<dbReference type="SUPFAM" id="SSF52540">
    <property type="entry name" value="P-loop containing nucleoside triphosphate hydrolases"/>
    <property type="match status" value="1"/>
</dbReference>
<dbReference type="Gene3D" id="3.40.50.300">
    <property type="entry name" value="P-loop containing nucleotide triphosphate hydrolases"/>
    <property type="match status" value="1"/>
</dbReference>
<dbReference type="AlphaFoldDB" id="A0A1G7P6D9"/>
<dbReference type="InterPro" id="IPR012676">
    <property type="entry name" value="TGS-like"/>
</dbReference>
<dbReference type="CDD" id="cd01667">
    <property type="entry name" value="TGS_ThrRS"/>
    <property type="match status" value="1"/>
</dbReference>
<dbReference type="InterPro" id="IPR018163">
    <property type="entry name" value="Thr/Ala-tRNA-synth_IIc_edit"/>
</dbReference>
<proteinExistence type="predicted"/>
<name>A0A1G7P6D9_9FIRM</name>
<dbReference type="OrthoDB" id="9764644at2"/>
<gene>
    <name evidence="2" type="ORF">SAMN05660235_02851</name>
</gene>
<sequence length="553" mass="63517">MADWIEVRFINGDKRRYPKGTTLLAVSRERAAFYTSPIVAAKVNNDIKDLQTEINDDCLVDFVDLSTEEGIRVYQRSLAFVMVAAARDLFPHGEVTVEHSLSKGLYCELNIGRAVTPEDIARLEERMRQIVAEDRPIVRKSYPRQEAIRLFEAAGQTEKVKLLGQLKRERVSIYYCGDVYDYFYGTMAPSTGCLQVFGLLFHPPGFLLRFPAKEHPDKLPEFVPQPKLAAIFQEAEQWGKILRCGYVATLNDCIHNGQITDIIRIAEALHEKKIAQIADFVSEHRREVRVILVAGPSSSGKTTFAHRLNIQLRVNGLRPVPISLDDYFVDRARTPRDEKGDYDFEAIEAIDLELFNEHLTRLLSGDEVKIPSYNFVTGQREYRGRKIRIDKDQPLIIEGIHGLNERLTSAVPREQKVKIYISALTQLSIDNHNRIPTTDTRLIRRIVRDSQFRAHDALKTLQLWPSVRRGEERNIFPFQEEADVMFNSALIYELAVLKKYAEPLLEQIGPEQEVYSEARRLLNFLAYFAPVDDDEIPLNSILREFIGKSCFYK</sequence>
<dbReference type="EMBL" id="FNBU01000032">
    <property type="protein sequence ID" value="SDF81794.1"/>
    <property type="molecule type" value="Genomic_DNA"/>
</dbReference>